<dbReference type="Gene3D" id="2.60.120.560">
    <property type="entry name" value="Exo-inulinase, domain 1"/>
    <property type="match status" value="1"/>
</dbReference>
<dbReference type="GO" id="GO:0005987">
    <property type="term" value="P:sucrose catabolic process"/>
    <property type="evidence" value="ECO:0007669"/>
    <property type="project" value="TreeGrafter"/>
</dbReference>
<dbReference type="GO" id="GO:0005737">
    <property type="term" value="C:cytoplasm"/>
    <property type="evidence" value="ECO:0007669"/>
    <property type="project" value="TreeGrafter"/>
</dbReference>
<reference evidence="7 8" key="1">
    <citation type="submission" date="2018-02" db="EMBL/GenBank/DDBJ databases">
        <authorList>
            <person name="Cohen D.B."/>
            <person name="Kent A.D."/>
        </authorList>
    </citation>
    <scope>NUCLEOTIDE SEQUENCE [LARGE SCALE GENOMIC DNA]</scope>
    <source>
        <strain evidence="7">1</strain>
    </source>
</reference>
<dbReference type="SMART" id="SM00640">
    <property type="entry name" value="Glyco_32"/>
    <property type="match status" value="1"/>
</dbReference>
<dbReference type="InterPro" id="IPR018053">
    <property type="entry name" value="Glyco_hydro_32_AS"/>
</dbReference>
<dbReference type="PANTHER" id="PTHR42800:SF1">
    <property type="entry name" value="EXOINULINASE INUD (AFU_ORTHOLOGUE AFUA_5G00480)"/>
    <property type="match status" value="1"/>
</dbReference>
<evidence type="ECO:0000313" key="7">
    <source>
        <dbReference type="EMBL" id="SPD87520.1"/>
    </source>
</evidence>
<protein>
    <submittedName>
        <fullName evidence="7">Fructan beta-fructosidase</fullName>
        <ecNumber evidence="7">3.2.1.80</ecNumber>
    </submittedName>
</protein>
<dbReference type="AlphaFoldDB" id="A0A2N9JHH3"/>
<evidence type="ECO:0000259" key="6">
    <source>
        <dbReference type="Pfam" id="PF08244"/>
    </source>
</evidence>
<keyword evidence="8" id="KW-1185">Reference proteome</keyword>
<dbReference type="Gene3D" id="2.115.10.20">
    <property type="entry name" value="Glycosyl hydrolase domain, family 43"/>
    <property type="match status" value="1"/>
</dbReference>
<feature type="domain" description="Glycosyl hydrolase family 32 C-terminal" evidence="6">
    <location>
        <begin position="372"/>
        <end position="432"/>
    </location>
</feature>
<evidence type="ECO:0000259" key="5">
    <source>
        <dbReference type="Pfam" id="PF00251"/>
    </source>
</evidence>
<evidence type="ECO:0000256" key="4">
    <source>
        <dbReference type="RuleBase" id="RU362110"/>
    </source>
</evidence>
<keyword evidence="3 4" id="KW-0326">Glycosidase</keyword>
<proteinExistence type="inferred from homology"/>
<dbReference type="InterPro" id="IPR013148">
    <property type="entry name" value="Glyco_hydro_32_N"/>
</dbReference>
<dbReference type="SUPFAM" id="SSF75005">
    <property type="entry name" value="Arabinanase/levansucrase/invertase"/>
    <property type="match status" value="1"/>
</dbReference>
<dbReference type="Pfam" id="PF00251">
    <property type="entry name" value="Glyco_hydro_32N"/>
    <property type="match status" value="1"/>
</dbReference>
<dbReference type="KEGG" id="mgg:MPLG2_2490"/>
<name>A0A2N9JHH3_9ACTN</name>
<evidence type="ECO:0000256" key="3">
    <source>
        <dbReference type="ARBA" id="ARBA00023295"/>
    </source>
</evidence>
<accession>A0A2N9JHH3</accession>
<dbReference type="EMBL" id="LT985188">
    <property type="protein sequence ID" value="SPD87520.1"/>
    <property type="molecule type" value="Genomic_DNA"/>
</dbReference>
<gene>
    <name evidence="7" type="ORF">MPLG2_2490</name>
</gene>
<sequence length="433" mass="48260">MRTMARQHSRPRWHYSPLQTWMNDPNGLIHYAGTWHLFYQSNPSDDRWGNMSWGHATSPDLLTWTEHHVALWHTDSEEIFSGSCVFDATNSSDLGTADWPPLVAIYTANYRPGSERHGTQAQCLAYSLDGGSHWTNYSGNPVLDRGSANFRDPKVFRHGDAWVMVAVEAENQQVVIYRSTNLVDWTYCSTFGPAHAAAGVWECPDLFELPVAGHDETRWVLLVNVNPGGVAGGSGCQYFVGDFDGHTFTPDRVIATSTDRDLGLDDPLLRSYDWFDYGRDCYAVVSFADAPGGRRIVLGWMNNWDYAADVPLTGGRSIMTIPRELDLVLLDDGYRVRQRPVRELPVDALQHHALAAGDRVVINGVALEYHNGVLSLDRRGVGMNDFHEAFGSRQWAEVPGEPETVHVDVLVDTCSIEVFAAGGLVTISDLVFF</sequence>
<organism evidence="7 8">
    <name type="scientific">Micropruina glycogenica</name>
    <dbReference type="NCBI Taxonomy" id="75385"/>
    <lineage>
        <taxon>Bacteria</taxon>
        <taxon>Bacillati</taxon>
        <taxon>Actinomycetota</taxon>
        <taxon>Actinomycetes</taxon>
        <taxon>Propionibacteriales</taxon>
        <taxon>Nocardioidaceae</taxon>
        <taxon>Micropruina</taxon>
    </lineage>
</organism>
<evidence type="ECO:0000313" key="8">
    <source>
        <dbReference type="Proteomes" id="UP000238164"/>
    </source>
</evidence>
<dbReference type="InterPro" id="IPR013189">
    <property type="entry name" value="Glyco_hydro_32_C"/>
</dbReference>
<dbReference type="SUPFAM" id="SSF49899">
    <property type="entry name" value="Concanavalin A-like lectins/glucanases"/>
    <property type="match status" value="1"/>
</dbReference>
<dbReference type="InterPro" id="IPR001362">
    <property type="entry name" value="Glyco_hydro_32"/>
</dbReference>
<dbReference type="PROSITE" id="PS00609">
    <property type="entry name" value="GLYCOSYL_HYDROL_F32"/>
    <property type="match status" value="1"/>
</dbReference>
<comment type="similarity">
    <text evidence="1 4">Belongs to the glycosyl hydrolase 32 family.</text>
</comment>
<dbReference type="InterPro" id="IPR013320">
    <property type="entry name" value="ConA-like_dom_sf"/>
</dbReference>
<dbReference type="PANTHER" id="PTHR42800">
    <property type="entry name" value="EXOINULINASE INUD (AFU_ORTHOLOGUE AFUA_5G00480)"/>
    <property type="match status" value="1"/>
</dbReference>
<dbReference type="OrthoDB" id="9776657at2"/>
<dbReference type="GO" id="GO:0004575">
    <property type="term" value="F:sucrose alpha-glucosidase activity"/>
    <property type="evidence" value="ECO:0007669"/>
    <property type="project" value="TreeGrafter"/>
</dbReference>
<feature type="domain" description="Glycosyl hydrolase family 32 N-terminal" evidence="5">
    <location>
        <begin position="14"/>
        <end position="340"/>
    </location>
</feature>
<evidence type="ECO:0000256" key="1">
    <source>
        <dbReference type="ARBA" id="ARBA00009902"/>
    </source>
</evidence>
<dbReference type="GO" id="GO:0051669">
    <property type="term" value="F:fructan beta-fructosidase activity"/>
    <property type="evidence" value="ECO:0007669"/>
    <property type="project" value="UniProtKB-EC"/>
</dbReference>
<dbReference type="Pfam" id="PF08244">
    <property type="entry name" value="Glyco_hydro_32C"/>
    <property type="match status" value="1"/>
</dbReference>
<dbReference type="InterPro" id="IPR023296">
    <property type="entry name" value="Glyco_hydro_beta-prop_sf"/>
</dbReference>
<keyword evidence="2 4" id="KW-0378">Hydrolase</keyword>
<dbReference type="Proteomes" id="UP000238164">
    <property type="component" value="Chromosome 1"/>
</dbReference>
<dbReference type="CDD" id="cd18622">
    <property type="entry name" value="GH32_Inu-like"/>
    <property type="match status" value="1"/>
</dbReference>
<evidence type="ECO:0000256" key="2">
    <source>
        <dbReference type="ARBA" id="ARBA00022801"/>
    </source>
</evidence>
<dbReference type="EC" id="3.2.1.80" evidence="7"/>